<keyword evidence="3 8" id="KW-0719">Serine esterase</keyword>
<reference evidence="9 10" key="1">
    <citation type="submission" date="2016-12" db="EMBL/GenBank/DDBJ databases">
        <authorList>
            <person name="Song W.-J."/>
            <person name="Kurnit D.M."/>
        </authorList>
    </citation>
    <scope>NUCLEOTIDE SEQUENCE [LARGE SCALE GENOMIC DNA]</scope>
    <source>
        <strain evidence="9 10">CGMCC 1.10808</strain>
    </source>
</reference>
<dbReference type="GO" id="GO:0052689">
    <property type="term" value="F:carboxylic ester hydrolase activity"/>
    <property type="evidence" value="ECO:0007669"/>
    <property type="project" value="UniProtKB-KW"/>
</dbReference>
<evidence type="ECO:0000256" key="2">
    <source>
        <dbReference type="ARBA" id="ARBA00012479"/>
    </source>
</evidence>
<name>A0A1M7SUN7_9RHOB</name>
<dbReference type="PANTHER" id="PTHR10061">
    <property type="entry name" value="S-FORMYLGLUTATHIONE HYDROLASE"/>
    <property type="match status" value="1"/>
</dbReference>
<dbReference type="NCBIfam" id="TIGR02821">
    <property type="entry name" value="fghA_ester_D"/>
    <property type="match status" value="1"/>
</dbReference>
<dbReference type="EC" id="3.1.2.12" evidence="2 6"/>
<gene>
    <name evidence="9" type="ORF">SAMN05216200_103270</name>
</gene>
<dbReference type="InterPro" id="IPR014186">
    <property type="entry name" value="S-formylglutathione_hydrol"/>
</dbReference>
<proteinExistence type="inferred from homology"/>
<evidence type="ECO:0000256" key="3">
    <source>
        <dbReference type="ARBA" id="ARBA00022487"/>
    </source>
</evidence>
<evidence type="ECO:0000256" key="6">
    <source>
        <dbReference type="NCBIfam" id="TIGR02821"/>
    </source>
</evidence>
<dbReference type="GO" id="GO:0005829">
    <property type="term" value="C:cytosol"/>
    <property type="evidence" value="ECO:0007669"/>
    <property type="project" value="TreeGrafter"/>
</dbReference>
<accession>A0A1M7SUN7</accession>
<dbReference type="RefSeq" id="WP_177174469.1">
    <property type="nucleotide sequence ID" value="NZ_FOHL01000001.1"/>
</dbReference>
<comment type="function">
    <text evidence="8">Serine hydrolase involved in the detoxification of formaldehyde.</text>
</comment>
<dbReference type="Pfam" id="PF00756">
    <property type="entry name" value="Esterase"/>
    <property type="match status" value="1"/>
</dbReference>
<dbReference type="GO" id="GO:0046294">
    <property type="term" value="P:formaldehyde catabolic process"/>
    <property type="evidence" value="ECO:0007669"/>
    <property type="project" value="InterPro"/>
</dbReference>
<evidence type="ECO:0000256" key="5">
    <source>
        <dbReference type="ARBA" id="ARBA00047590"/>
    </source>
</evidence>
<protein>
    <recommendedName>
        <fullName evidence="2 6">S-formylglutathione hydrolase</fullName>
        <ecNumber evidence="2 6">3.1.2.12</ecNumber>
    </recommendedName>
</protein>
<evidence type="ECO:0000256" key="7">
    <source>
        <dbReference type="PIRSR" id="PIRSR614186-1"/>
    </source>
</evidence>
<dbReference type="GO" id="GO:0018738">
    <property type="term" value="F:S-formylglutathione hydrolase activity"/>
    <property type="evidence" value="ECO:0007669"/>
    <property type="project" value="UniProtKB-UniRule"/>
</dbReference>
<feature type="active site" description="Charge relay system" evidence="7">
    <location>
        <position position="144"/>
    </location>
</feature>
<evidence type="ECO:0000313" key="9">
    <source>
        <dbReference type="EMBL" id="SHN62277.1"/>
    </source>
</evidence>
<comment type="catalytic activity">
    <reaction evidence="5 8">
        <text>S-formylglutathione + H2O = formate + glutathione + H(+)</text>
        <dbReference type="Rhea" id="RHEA:14961"/>
        <dbReference type="ChEBI" id="CHEBI:15377"/>
        <dbReference type="ChEBI" id="CHEBI:15378"/>
        <dbReference type="ChEBI" id="CHEBI:15740"/>
        <dbReference type="ChEBI" id="CHEBI:57688"/>
        <dbReference type="ChEBI" id="CHEBI:57925"/>
        <dbReference type="EC" id="3.1.2.12"/>
    </reaction>
</comment>
<evidence type="ECO:0000256" key="4">
    <source>
        <dbReference type="ARBA" id="ARBA00022801"/>
    </source>
</evidence>
<evidence type="ECO:0000256" key="1">
    <source>
        <dbReference type="ARBA" id="ARBA00005622"/>
    </source>
</evidence>
<feature type="active site" description="Charge relay system" evidence="7">
    <location>
        <position position="220"/>
    </location>
</feature>
<dbReference type="FunFam" id="3.40.50.1820:FF:000002">
    <property type="entry name" value="S-formylglutathione hydrolase"/>
    <property type="match status" value="1"/>
</dbReference>
<dbReference type="InterPro" id="IPR029058">
    <property type="entry name" value="AB_hydrolase_fold"/>
</dbReference>
<dbReference type="InterPro" id="IPR000801">
    <property type="entry name" value="Esterase-like"/>
</dbReference>
<dbReference type="STRING" id="1189325.SAMN04488119_101269"/>
<sequence length="274" mass="29701">METLSESLCFGGVQRVLRHASAATGTDMTFSLYTPPRAGAGPTPCVIFLAGLTCTHENATVKAGFQRVAAELGLAVVCPDTSPRGEDAPDSPAYDLGQGAGFYVDATQPPWDRNFRMFTYVAEELPALLRDSFGLGALGLTGHSMGGHGALTIAMRRPETFESLSAFAPIVSPMNCPWGRKAFSAYLGEDRALWARHDACALVRELGWKGEILVDQGTADPFLEDQLKTALFEQACAEAGQRARIRMQAGYDHSYFFIATFIEDHLRHHAAALR</sequence>
<feature type="active site" description="Charge relay system" evidence="7">
    <location>
        <position position="253"/>
    </location>
</feature>
<comment type="similarity">
    <text evidence="1 8">Belongs to the esterase D family.</text>
</comment>
<evidence type="ECO:0000256" key="8">
    <source>
        <dbReference type="RuleBase" id="RU363068"/>
    </source>
</evidence>
<dbReference type="AlphaFoldDB" id="A0A1M7SUN7"/>
<keyword evidence="10" id="KW-1185">Reference proteome</keyword>
<keyword evidence="4 8" id="KW-0378">Hydrolase</keyword>
<dbReference type="EMBL" id="FRDL01000003">
    <property type="protein sequence ID" value="SHN62277.1"/>
    <property type="molecule type" value="Genomic_DNA"/>
</dbReference>
<dbReference type="Proteomes" id="UP000184066">
    <property type="component" value="Unassembled WGS sequence"/>
</dbReference>
<dbReference type="Gene3D" id="3.40.50.1820">
    <property type="entry name" value="alpha/beta hydrolase"/>
    <property type="match status" value="1"/>
</dbReference>
<dbReference type="SUPFAM" id="SSF53474">
    <property type="entry name" value="alpha/beta-Hydrolases"/>
    <property type="match status" value="1"/>
</dbReference>
<dbReference type="PANTHER" id="PTHR10061:SF0">
    <property type="entry name" value="S-FORMYLGLUTATHIONE HYDROLASE"/>
    <property type="match status" value="1"/>
</dbReference>
<evidence type="ECO:0000313" key="10">
    <source>
        <dbReference type="Proteomes" id="UP000184066"/>
    </source>
</evidence>
<organism evidence="9 10">
    <name type="scientific">Oceanicella actignis</name>
    <dbReference type="NCBI Taxonomy" id="1189325"/>
    <lineage>
        <taxon>Bacteria</taxon>
        <taxon>Pseudomonadati</taxon>
        <taxon>Pseudomonadota</taxon>
        <taxon>Alphaproteobacteria</taxon>
        <taxon>Rhodobacterales</taxon>
        <taxon>Paracoccaceae</taxon>
        <taxon>Oceanicella</taxon>
    </lineage>
</organism>